<reference evidence="1" key="1">
    <citation type="submission" date="2019-12" db="EMBL/GenBank/DDBJ databases">
        <title>Compelete sequence of pSE5369-VIM.</title>
        <authorList>
            <person name="Zhou D."/>
        </authorList>
    </citation>
    <scope>NUCLEOTIDE SEQUENCE</scope>
    <source>
        <strain evidence="1">SE5369</strain>
        <plasmid evidence="1">pSE5369-VIM</plasmid>
    </source>
</reference>
<organism evidence="2">
    <name type="scientific">Pseudomonas aeruginosa</name>
    <dbReference type="NCBI Taxonomy" id="287"/>
    <lineage>
        <taxon>Bacteria</taxon>
        <taxon>Pseudomonadati</taxon>
        <taxon>Pseudomonadota</taxon>
        <taxon>Gammaproteobacteria</taxon>
        <taxon>Pseudomonadales</taxon>
        <taxon>Pseudomonadaceae</taxon>
        <taxon>Pseudomonas</taxon>
    </lineage>
</organism>
<sequence>MVVLPKTKVVTDQVSKIGIYELEEVVVLDGIIDINISHLLPP</sequence>
<protein>
    <submittedName>
        <fullName evidence="2">Uncharacterized protein</fullName>
    </submittedName>
</protein>
<dbReference type="EMBL" id="MN894887">
    <property type="protein sequence ID" value="QNI17721.1"/>
    <property type="molecule type" value="Genomic_DNA"/>
</dbReference>
<reference evidence="2" key="2">
    <citation type="submission" date="2019-12" db="EMBL/GenBank/DDBJ databases">
        <title>Compelete sequence of pSE5416-KPC.</title>
        <authorList>
            <person name="Zhou D."/>
        </authorList>
    </citation>
    <scope>NUCLEOTIDE SEQUENCE</scope>
    <source>
        <strain evidence="2">SE5416</strain>
        <plasmid evidence="2">pSE5416-KPC</plasmid>
    </source>
</reference>
<geneLocation type="plasmid" evidence="1">
    <name>pSE5369-VIM</name>
</geneLocation>
<evidence type="ECO:0000313" key="2">
    <source>
        <dbReference type="EMBL" id="QNI17721.1"/>
    </source>
</evidence>
<dbReference type="AlphaFoldDB" id="A0A7S6G5I2"/>
<geneLocation type="plasmid" evidence="2">
    <name>pSE5416-KPC</name>
</geneLocation>
<name>A0A7S6G5I2_PSEAI</name>
<keyword evidence="2" id="KW-0614">Plasmid</keyword>
<proteinExistence type="predicted"/>
<accession>A0A7S6G5I2</accession>
<evidence type="ECO:0000313" key="1">
    <source>
        <dbReference type="EMBL" id="QLG04894.1"/>
    </source>
</evidence>
<dbReference type="EMBL" id="MN894888">
    <property type="protein sequence ID" value="QLG04894.1"/>
    <property type="molecule type" value="Genomic_DNA"/>
</dbReference>